<dbReference type="AlphaFoldDB" id="A0ABD5VZF7"/>
<dbReference type="EC" id="4.2.1.-" evidence="2"/>
<accession>A0ABD5VZF7</accession>
<dbReference type="InterPro" id="IPR029062">
    <property type="entry name" value="Class_I_gatase-like"/>
</dbReference>
<keyword evidence="3" id="KW-1185">Reference proteome</keyword>
<dbReference type="PANTHER" id="PTHR43130">
    <property type="entry name" value="ARAC-FAMILY TRANSCRIPTIONAL REGULATOR"/>
    <property type="match status" value="1"/>
</dbReference>
<dbReference type="Gene3D" id="3.40.50.880">
    <property type="match status" value="1"/>
</dbReference>
<protein>
    <submittedName>
        <fullName evidence="2">DJ-1/PfpI family protein</fullName>
        <ecNumber evidence="2">4.2.1.-</ecNumber>
    </submittedName>
</protein>
<evidence type="ECO:0000313" key="2">
    <source>
        <dbReference type="EMBL" id="MFC7057634.1"/>
    </source>
</evidence>
<dbReference type="Pfam" id="PF01965">
    <property type="entry name" value="DJ-1_PfpI"/>
    <property type="match status" value="1"/>
</dbReference>
<dbReference type="PANTHER" id="PTHR43130:SF3">
    <property type="entry name" value="HTH-TYPE TRANSCRIPTIONAL REGULATOR RV1931C"/>
    <property type="match status" value="1"/>
</dbReference>
<dbReference type="CDD" id="cd03139">
    <property type="entry name" value="GATase1_PfpI_2"/>
    <property type="match status" value="1"/>
</dbReference>
<evidence type="ECO:0000313" key="3">
    <source>
        <dbReference type="Proteomes" id="UP001596445"/>
    </source>
</evidence>
<proteinExistence type="predicted"/>
<dbReference type="InterPro" id="IPR052158">
    <property type="entry name" value="INH-QAR"/>
</dbReference>
<name>A0ABD5VZF7_9EURY</name>
<feature type="domain" description="DJ-1/PfpI" evidence="1">
    <location>
        <begin position="4"/>
        <end position="172"/>
    </location>
</feature>
<dbReference type="Proteomes" id="UP001596445">
    <property type="component" value="Unassembled WGS sequence"/>
</dbReference>
<evidence type="ECO:0000259" key="1">
    <source>
        <dbReference type="Pfam" id="PF01965"/>
    </source>
</evidence>
<organism evidence="2 3">
    <name type="scientific">Halovenus salina</name>
    <dbReference type="NCBI Taxonomy" id="1510225"/>
    <lineage>
        <taxon>Archaea</taxon>
        <taxon>Methanobacteriati</taxon>
        <taxon>Methanobacteriota</taxon>
        <taxon>Stenosarchaea group</taxon>
        <taxon>Halobacteria</taxon>
        <taxon>Halobacteriales</taxon>
        <taxon>Haloarculaceae</taxon>
        <taxon>Halovenus</taxon>
    </lineage>
</organism>
<keyword evidence="2" id="KW-0456">Lyase</keyword>
<dbReference type="EMBL" id="JBHSZI010000001">
    <property type="protein sequence ID" value="MFC7057634.1"/>
    <property type="molecule type" value="Genomic_DNA"/>
</dbReference>
<comment type="caution">
    <text evidence="2">The sequence shown here is derived from an EMBL/GenBank/DDBJ whole genome shotgun (WGS) entry which is preliminary data.</text>
</comment>
<dbReference type="RefSeq" id="WP_267163405.1">
    <property type="nucleotide sequence ID" value="NZ_CP112972.1"/>
</dbReference>
<gene>
    <name evidence="2" type="ORF">ACFQQG_04915</name>
</gene>
<dbReference type="InterPro" id="IPR002818">
    <property type="entry name" value="DJ-1/PfpI"/>
</dbReference>
<dbReference type="GO" id="GO:0016829">
    <property type="term" value="F:lyase activity"/>
    <property type="evidence" value="ECO:0007669"/>
    <property type="project" value="UniProtKB-KW"/>
</dbReference>
<dbReference type="GeneID" id="76629524"/>
<sequence length="198" mass="20516">MEFAILVYDGFDDLDAFGPFEVFSHAQRAGADIEVGLYTLDPAETVETGHGLTVEPDGTMPDNPDVVVVPGGGWSTGREASARGEYERGAIPEALAAYHEQGAVVASVCTGAMLLAGAGLTDGRPAVTHHSAIADLDANGADVVDQRVVDDGDIVTAGGITSGIDLALHLVEREFGAEIAESVAETMEYSPQGSSRIE</sequence>
<reference evidence="2 3" key="1">
    <citation type="journal article" date="2019" name="Int. J. Syst. Evol. Microbiol.">
        <title>The Global Catalogue of Microorganisms (GCM) 10K type strain sequencing project: providing services to taxonomists for standard genome sequencing and annotation.</title>
        <authorList>
            <consortium name="The Broad Institute Genomics Platform"/>
            <consortium name="The Broad Institute Genome Sequencing Center for Infectious Disease"/>
            <person name="Wu L."/>
            <person name="Ma J."/>
        </authorList>
    </citation>
    <scope>NUCLEOTIDE SEQUENCE [LARGE SCALE GENOMIC DNA]</scope>
    <source>
        <strain evidence="2 3">JCM 30072</strain>
    </source>
</reference>
<dbReference type="SUPFAM" id="SSF52317">
    <property type="entry name" value="Class I glutamine amidotransferase-like"/>
    <property type="match status" value="1"/>
</dbReference>